<organism evidence="2 3">
    <name type="scientific">Streptomyces finlayi</name>
    <dbReference type="NCBI Taxonomy" id="67296"/>
    <lineage>
        <taxon>Bacteria</taxon>
        <taxon>Bacillati</taxon>
        <taxon>Actinomycetota</taxon>
        <taxon>Actinomycetes</taxon>
        <taxon>Kitasatosporales</taxon>
        <taxon>Streptomycetaceae</taxon>
        <taxon>Streptomyces</taxon>
    </lineage>
</organism>
<feature type="transmembrane region" description="Helical" evidence="1">
    <location>
        <begin position="101"/>
        <end position="119"/>
    </location>
</feature>
<keyword evidence="1" id="KW-0812">Transmembrane</keyword>
<keyword evidence="1" id="KW-0472">Membrane</keyword>
<sequence length="216" mass="22497">MNGTGARTDAGPTSPVRLAPWFLYARSRCLPTTLAVLFATAALAAWSSARLEGLPEFDHRARVVVTFLAPLLAAAAVGTGLLTRSDTLDRTAVRPWWRRRLLHLALLTALAVALLGLAVPGHPEAFGAPAMMRNTLGTVGQAAAGAAVLGARLSWLPMTAYGSAAYLAAPRTPGGPAAVWAYLMQPGPQVAAWVTAGTVYVLGGGLYVWQGARTEA</sequence>
<evidence type="ECO:0000256" key="1">
    <source>
        <dbReference type="SAM" id="Phobius"/>
    </source>
</evidence>
<reference evidence="2" key="2">
    <citation type="submission" date="2020-09" db="EMBL/GenBank/DDBJ databases">
        <authorList>
            <person name="Sun Q."/>
            <person name="Ohkuma M."/>
        </authorList>
    </citation>
    <scope>NUCLEOTIDE SEQUENCE</scope>
    <source>
        <strain evidence="2">JCM 4637</strain>
    </source>
</reference>
<keyword evidence="1" id="KW-1133">Transmembrane helix</keyword>
<evidence type="ECO:0000313" key="2">
    <source>
        <dbReference type="EMBL" id="GHC76549.1"/>
    </source>
</evidence>
<feature type="transmembrane region" description="Helical" evidence="1">
    <location>
        <begin position="29"/>
        <end position="49"/>
    </location>
</feature>
<protein>
    <submittedName>
        <fullName evidence="2">Uncharacterized protein</fullName>
    </submittedName>
</protein>
<gene>
    <name evidence="2" type="ORF">GCM10010334_00250</name>
</gene>
<name>A0A918WRW7_9ACTN</name>
<dbReference type="Proteomes" id="UP000638353">
    <property type="component" value="Unassembled WGS sequence"/>
</dbReference>
<dbReference type="EMBL" id="BMVC01000001">
    <property type="protein sequence ID" value="GHC76549.1"/>
    <property type="molecule type" value="Genomic_DNA"/>
</dbReference>
<accession>A0A918WRW7</accession>
<feature type="transmembrane region" description="Helical" evidence="1">
    <location>
        <begin position="190"/>
        <end position="209"/>
    </location>
</feature>
<dbReference type="AlphaFoldDB" id="A0A918WRW7"/>
<reference evidence="2" key="1">
    <citation type="journal article" date="2014" name="Int. J. Syst. Evol. Microbiol.">
        <title>Complete genome sequence of Corynebacterium casei LMG S-19264T (=DSM 44701T), isolated from a smear-ripened cheese.</title>
        <authorList>
            <consortium name="US DOE Joint Genome Institute (JGI-PGF)"/>
            <person name="Walter F."/>
            <person name="Albersmeier A."/>
            <person name="Kalinowski J."/>
            <person name="Ruckert C."/>
        </authorList>
    </citation>
    <scope>NUCLEOTIDE SEQUENCE</scope>
    <source>
        <strain evidence="2">JCM 4637</strain>
    </source>
</reference>
<dbReference type="RefSeq" id="WP_229897369.1">
    <property type="nucleotide sequence ID" value="NZ_BMVC01000001.1"/>
</dbReference>
<feature type="transmembrane region" description="Helical" evidence="1">
    <location>
        <begin position="61"/>
        <end position="81"/>
    </location>
</feature>
<proteinExistence type="predicted"/>
<evidence type="ECO:0000313" key="3">
    <source>
        <dbReference type="Proteomes" id="UP000638353"/>
    </source>
</evidence>
<comment type="caution">
    <text evidence="2">The sequence shown here is derived from an EMBL/GenBank/DDBJ whole genome shotgun (WGS) entry which is preliminary data.</text>
</comment>